<gene>
    <name evidence="13" type="ORF">DPM12_19960</name>
</gene>
<dbReference type="Pfam" id="PF07884">
    <property type="entry name" value="VKOR"/>
    <property type="match status" value="1"/>
</dbReference>
<dbReference type="AlphaFoldDB" id="A0A329QCB3"/>
<evidence type="ECO:0000256" key="1">
    <source>
        <dbReference type="ARBA" id="ARBA00004141"/>
    </source>
</evidence>
<dbReference type="PANTHER" id="PTHR34573">
    <property type="entry name" value="VKC DOMAIN-CONTAINING PROTEIN"/>
    <property type="match status" value="1"/>
</dbReference>
<comment type="subcellular location">
    <subcellularLocation>
        <location evidence="1">Membrane</location>
        <topology evidence="1">Multi-pass membrane protein</topology>
    </subcellularLocation>
</comment>
<evidence type="ECO:0000313" key="14">
    <source>
        <dbReference type="Proteomes" id="UP000250462"/>
    </source>
</evidence>
<feature type="transmembrane region" description="Helical" evidence="11">
    <location>
        <begin position="172"/>
        <end position="199"/>
    </location>
</feature>
<dbReference type="Proteomes" id="UP000250462">
    <property type="component" value="Unassembled WGS sequence"/>
</dbReference>
<evidence type="ECO:0000256" key="6">
    <source>
        <dbReference type="ARBA" id="ARBA00023002"/>
    </source>
</evidence>
<dbReference type="GO" id="GO:0016491">
    <property type="term" value="F:oxidoreductase activity"/>
    <property type="evidence" value="ECO:0007669"/>
    <property type="project" value="UniProtKB-KW"/>
</dbReference>
<keyword evidence="9" id="KW-0676">Redox-active center</keyword>
<dbReference type="InterPro" id="IPR012932">
    <property type="entry name" value="VKOR"/>
</dbReference>
<evidence type="ECO:0000256" key="3">
    <source>
        <dbReference type="ARBA" id="ARBA00022692"/>
    </source>
</evidence>
<evidence type="ECO:0000256" key="9">
    <source>
        <dbReference type="ARBA" id="ARBA00023284"/>
    </source>
</evidence>
<keyword evidence="8" id="KW-1015">Disulfide bond</keyword>
<evidence type="ECO:0000256" key="2">
    <source>
        <dbReference type="ARBA" id="ARBA00006214"/>
    </source>
</evidence>
<feature type="transmembrane region" description="Helical" evidence="11">
    <location>
        <begin position="146"/>
        <end position="166"/>
    </location>
</feature>
<dbReference type="SMART" id="SM00756">
    <property type="entry name" value="VKc"/>
    <property type="match status" value="1"/>
</dbReference>
<proteinExistence type="inferred from homology"/>
<protein>
    <submittedName>
        <fullName evidence="13">Vitamin K epoxide reductase</fullName>
    </submittedName>
</protein>
<dbReference type="GO" id="GO:0016020">
    <property type="term" value="C:membrane"/>
    <property type="evidence" value="ECO:0007669"/>
    <property type="project" value="UniProtKB-SubCell"/>
</dbReference>
<reference evidence="13 14" key="1">
    <citation type="submission" date="2018-06" db="EMBL/GenBank/DDBJ databases">
        <title>Phytoactinopolyspora halophila sp. nov., a novel halophilic actinomycete isolated from a saline soil in China.</title>
        <authorList>
            <person name="Tang S.-K."/>
        </authorList>
    </citation>
    <scope>NUCLEOTIDE SEQUENCE [LARGE SCALE GENOMIC DNA]</scope>
    <source>
        <strain evidence="13 14">YIM 96934</strain>
    </source>
</reference>
<feature type="transmembrane region" description="Helical" evidence="11">
    <location>
        <begin position="120"/>
        <end position="139"/>
    </location>
</feature>
<evidence type="ECO:0000256" key="5">
    <source>
        <dbReference type="ARBA" id="ARBA00022989"/>
    </source>
</evidence>
<comment type="similarity">
    <text evidence="2">Belongs to the VKOR family.</text>
</comment>
<accession>A0A329QCB3</accession>
<dbReference type="Gene3D" id="1.20.1440.130">
    <property type="entry name" value="VKOR domain"/>
    <property type="match status" value="1"/>
</dbReference>
<evidence type="ECO:0000256" key="4">
    <source>
        <dbReference type="ARBA" id="ARBA00022719"/>
    </source>
</evidence>
<evidence type="ECO:0000256" key="8">
    <source>
        <dbReference type="ARBA" id="ARBA00023157"/>
    </source>
</evidence>
<dbReference type="CDD" id="cd12922">
    <property type="entry name" value="VKOR_5"/>
    <property type="match status" value="1"/>
</dbReference>
<evidence type="ECO:0000256" key="7">
    <source>
        <dbReference type="ARBA" id="ARBA00023136"/>
    </source>
</evidence>
<name>A0A329QCB3_9ACTN</name>
<keyword evidence="3 11" id="KW-0812">Transmembrane</keyword>
<sequence>MPAGGQQGAGRADEQVDGELGVADQPGDELDHLTDAELAEAEAELDRERAAEPHVSGPVLGWLMVIGGAIGLFASAILAIERILLLENSDYTPSCSFNPVVSCGQVMESWQGELFGFPNPFIGVAAFPVVVTLGVVALTGARLPRWMWLGLWGGTVFGAAFVTWLFTQSVYMIGALCPYCMVVWLVMIPIFVYTTSYVLAERHLPAPAGVRRAVVRNRALITLVWLLAIAILITVEFWDRWYLVF</sequence>
<dbReference type="EMBL" id="QMIG01000033">
    <property type="protein sequence ID" value="RAW09964.1"/>
    <property type="molecule type" value="Genomic_DNA"/>
</dbReference>
<feature type="transmembrane region" description="Helical" evidence="11">
    <location>
        <begin position="59"/>
        <end position="80"/>
    </location>
</feature>
<dbReference type="GO" id="GO:0048038">
    <property type="term" value="F:quinone binding"/>
    <property type="evidence" value="ECO:0007669"/>
    <property type="project" value="UniProtKB-KW"/>
</dbReference>
<keyword evidence="6" id="KW-0560">Oxidoreductase</keyword>
<feature type="region of interest" description="Disordered" evidence="10">
    <location>
        <begin position="1"/>
        <end position="29"/>
    </location>
</feature>
<evidence type="ECO:0000313" key="13">
    <source>
        <dbReference type="EMBL" id="RAW09964.1"/>
    </source>
</evidence>
<dbReference type="OrthoDB" id="9783799at2"/>
<dbReference type="InterPro" id="IPR041714">
    <property type="entry name" value="VKOR_Actinobacteria"/>
</dbReference>
<evidence type="ECO:0000256" key="11">
    <source>
        <dbReference type="SAM" id="Phobius"/>
    </source>
</evidence>
<dbReference type="PANTHER" id="PTHR34573:SF1">
    <property type="entry name" value="VITAMIN K EPOXIDE REDUCTASE DOMAIN-CONTAINING PROTEIN"/>
    <property type="match status" value="1"/>
</dbReference>
<evidence type="ECO:0000256" key="10">
    <source>
        <dbReference type="SAM" id="MobiDB-lite"/>
    </source>
</evidence>
<keyword evidence="5 11" id="KW-1133">Transmembrane helix</keyword>
<organism evidence="13 14">
    <name type="scientific">Phytoactinopolyspora halophila</name>
    <dbReference type="NCBI Taxonomy" id="1981511"/>
    <lineage>
        <taxon>Bacteria</taxon>
        <taxon>Bacillati</taxon>
        <taxon>Actinomycetota</taxon>
        <taxon>Actinomycetes</taxon>
        <taxon>Jiangellales</taxon>
        <taxon>Jiangellaceae</taxon>
        <taxon>Phytoactinopolyspora</taxon>
    </lineage>
</organism>
<feature type="transmembrane region" description="Helical" evidence="11">
    <location>
        <begin position="219"/>
        <end position="238"/>
    </location>
</feature>
<feature type="domain" description="Vitamin K epoxide reductase" evidence="12">
    <location>
        <begin position="57"/>
        <end position="198"/>
    </location>
</feature>
<keyword evidence="7 11" id="KW-0472">Membrane</keyword>
<evidence type="ECO:0000259" key="12">
    <source>
        <dbReference type="SMART" id="SM00756"/>
    </source>
</evidence>
<dbReference type="InterPro" id="IPR038354">
    <property type="entry name" value="VKOR_sf"/>
</dbReference>
<comment type="caution">
    <text evidence="13">The sequence shown here is derived from an EMBL/GenBank/DDBJ whole genome shotgun (WGS) entry which is preliminary data.</text>
</comment>
<keyword evidence="14" id="KW-1185">Reference proteome</keyword>
<keyword evidence="4" id="KW-0874">Quinone</keyword>